<sequence>MVLRLCSCSCSCFGAALAVEKGNKPAPAQQLAGGEEQKEEEATGDQGAAAGEATVGEPKTTMAVDRSMVVKEKRAQAPAVMHQLPFHSRPGLL</sequence>
<comment type="caution">
    <text evidence="3">The sequence shown here is derived from an EMBL/GenBank/DDBJ whole genome shotgun (WGS) entry which is preliminary data.</text>
</comment>
<protein>
    <submittedName>
        <fullName evidence="3">Uncharacterized protein</fullName>
    </submittedName>
</protein>
<evidence type="ECO:0000256" key="2">
    <source>
        <dbReference type="SAM" id="SignalP"/>
    </source>
</evidence>
<feature type="chain" id="PRO_5035770994" evidence="2">
    <location>
        <begin position="19"/>
        <end position="93"/>
    </location>
</feature>
<dbReference type="EMBL" id="CM029051">
    <property type="protein sequence ID" value="KAG2561598.1"/>
    <property type="molecule type" value="Genomic_DNA"/>
</dbReference>
<feature type="region of interest" description="Disordered" evidence="1">
    <location>
        <begin position="22"/>
        <end position="60"/>
    </location>
</feature>
<gene>
    <name evidence="3" type="ORF">PVAP13_8KG090300</name>
</gene>
<accession>A0A8T0PL23</accession>
<keyword evidence="2" id="KW-0732">Signal</keyword>
<evidence type="ECO:0000256" key="1">
    <source>
        <dbReference type="SAM" id="MobiDB-lite"/>
    </source>
</evidence>
<name>A0A8T0PL23_PANVG</name>
<dbReference type="AlphaFoldDB" id="A0A8T0PL23"/>
<reference evidence="3" key="1">
    <citation type="submission" date="2020-05" db="EMBL/GenBank/DDBJ databases">
        <title>WGS assembly of Panicum virgatum.</title>
        <authorList>
            <person name="Lovell J.T."/>
            <person name="Jenkins J."/>
            <person name="Shu S."/>
            <person name="Juenger T.E."/>
            <person name="Schmutz J."/>
        </authorList>
    </citation>
    <scope>NUCLEOTIDE SEQUENCE</scope>
    <source>
        <strain evidence="3">AP13</strain>
    </source>
</reference>
<dbReference type="Proteomes" id="UP000823388">
    <property type="component" value="Chromosome 8K"/>
</dbReference>
<proteinExistence type="predicted"/>
<keyword evidence="4" id="KW-1185">Reference proteome</keyword>
<organism evidence="3 4">
    <name type="scientific">Panicum virgatum</name>
    <name type="common">Blackwell switchgrass</name>
    <dbReference type="NCBI Taxonomy" id="38727"/>
    <lineage>
        <taxon>Eukaryota</taxon>
        <taxon>Viridiplantae</taxon>
        <taxon>Streptophyta</taxon>
        <taxon>Embryophyta</taxon>
        <taxon>Tracheophyta</taxon>
        <taxon>Spermatophyta</taxon>
        <taxon>Magnoliopsida</taxon>
        <taxon>Liliopsida</taxon>
        <taxon>Poales</taxon>
        <taxon>Poaceae</taxon>
        <taxon>PACMAD clade</taxon>
        <taxon>Panicoideae</taxon>
        <taxon>Panicodae</taxon>
        <taxon>Paniceae</taxon>
        <taxon>Panicinae</taxon>
        <taxon>Panicum</taxon>
        <taxon>Panicum sect. Hiantes</taxon>
    </lineage>
</organism>
<feature type="signal peptide" evidence="2">
    <location>
        <begin position="1"/>
        <end position="18"/>
    </location>
</feature>
<evidence type="ECO:0000313" key="3">
    <source>
        <dbReference type="EMBL" id="KAG2561598.1"/>
    </source>
</evidence>
<evidence type="ECO:0000313" key="4">
    <source>
        <dbReference type="Proteomes" id="UP000823388"/>
    </source>
</evidence>